<dbReference type="OrthoDB" id="10032414at2759"/>
<dbReference type="GO" id="GO:0015074">
    <property type="term" value="P:DNA integration"/>
    <property type="evidence" value="ECO:0007669"/>
    <property type="project" value="TreeGrafter"/>
</dbReference>
<dbReference type="GO" id="GO:0042800">
    <property type="term" value="F:histone H3K4 methyltransferase activity"/>
    <property type="evidence" value="ECO:0007669"/>
    <property type="project" value="TreeGrafter"/>
</dbReference>
<dbReference type="GO" id="GO:0006303">
    <property type="term" value="P:double-strand break repair via nonhomologous end joining"/>
    <property type="evidence" value="ECO:0007669"/>
    <property type="project" value="TreeGrafter"/>
</dbReference>
<dbReference type="Gene3D" id="1.10.10.1450">
    <property type="match status" value="1"/>
</dbReference>
<evidence type="ECO:0000313" key="3">
    <source>
        <dbReference type="Proteomes" id="UP000000311"/>
    </source>
</evidence>
<keyword evidence="2" id="KW-0808">Transferase</keyword>
<proteinExistence type="predicted"/>
<dbReference type="GO" id="GO:0044774">
    <property type="term" value="P:mitotic DNA integrity checkpoint signaling"/>
    <property type="evidence" value="ECO:0007669"/>
    <property type="project" value="TreeGrafter"/>
</dbReference>
<dbReference type="InParanoid" id="E2AJF4"/>
<keyword evidence="2" id="KW-0489">Methyltransferase</keyword>
<dbReference type="AlphaFoldDB" id="E2AJF4"/>
<dbReference type="PANTHER" id="PTHR46060">
    <property type="entry name" value="MARINER MOS1 TRANSPOSASE-LIKE PROTEIN"/>
    <property type="match status" value="1"/>
</dbReference>
<dbReference type="Proteomes" id="UP000000311">
    <property type="component" value="Unassembled WGS sequence"/>
</dbReference>
<name>E2AJF4_CAMFO</name>
<dbReference type="GO" id="GO:0000729">
    <property type="term" value="P:DNA double-strand break processing"/>
    <property type="evidence" value="ECO:0007669"/>
    <property type="project" value="TreeGrafter"/>
</dbReference>
<reference evidence="2 3" key="1">
    <citation type="journal article" date="2010" name="Science">
        <title>Genomic comparison of the ants Camponotus floridanus and Harpegnathos saltator.</title>
        <authorList>
            <person name="Bonasio R."/>
            <person name="Zhang G."/>
            <person name="Ye C."/>
            <person name="Mutti N.S."/>
            <person name="Fang X."/>
            <person name="Qin N."/>
            <person name="Donahue G."/>
            <person name="Yang P."/>
            <person name="Li Q."/>
            <person name="Li C."/>
            <person name="Zhang P."/>
            <person name="Huang Z."/>
            <person name="Berger S.L."/>
            <person name="Reinberg D."/>
            <person name="Wang J."/>
            <person name="Liebig J."/>
        </authorList>
    </citation>
    <scope>NUCLEOTIDE SEQUENCE [LARGE SCALE GENOMIC DNA]</scope>
    <source>
        <strain evidence="3">C129</strain>
    </source>
</reference>
<protein>
    <submittedName>
        <fullName evidence="2">Histone-lysine N-methyltransferase SETMAR</fullName>
    </submittedName>
</protein>
<organism evidence="3">
    <name type="scientific">Camponotus floridanus</name>
    <name type="common">Florida carpenter ant</name>
    <dbReference type="NCBI Taxonomy" id="104421"/>
    <lineage>
        <taxon>Eukaryota</taxon>
        <taxon>Metazoa</taxon>
        <taxon>Ecdysozoa</taxon>
        <taxon>Arthropoda</taxon>
        <taxon>Hexapoda</taxon>
        <taxon>Insecta</taxon>
        <taxon>Pterygota</taxon>
        <taxon>Neoptera</taxon>
        <taxon>Endopterygota</taxon>
        <taxon>Hymenoptera</taxon>
        <taxon>Apocrita</taxon>
        <taxon>Aculeata</taxon>
        <taxon>Formicoidea</taxon>
        <taxon>Formicidae</taxon>
        <taxon>Formicinae</taxon>
        <taxon>Camponotus</taxon>
    </lineage>
</organism>
<gene>
    <name evidence="2" type="ORF">EAG_12625</name>
</gene>
<feature type="non-terminal residue" evidence="2">
    <location>
        <position position="96"/>
    </location>
</feature>
<dbReference type="GO" id="GO:0003697">
    <property type="term" value="F:single-stranded DNA binding"/>
    <property type="evidence" value="ECO:0007669"/>
    <property type="project" value="TreeGrafter"/>
</dbReference>
<dbReference type="GO" id="GO:0032259">
    <property type="term" value="P:methylation"/>
    <property type="evidence" value="ECO:0007669"/>
    <property type="project" value="UniProtKB-KW"/>
</dbReference>
<keyword evidence="3" id="KW-1185">Reference proteome</keyword>
<dbReference type="InterPro" id="IPR052709">
    <property type="entry name" value="Transposase-MT_Hybrid"/>
</dbReference>
<feature type="non-terminal residue" evidence="2">
    <location>
        <position position="1"/>
    </location>
</feature>
<dbReference type="GO" id="GO:0000014">
    <property type="term" value="F:single-stranded DNA endodeoxyribonuclease activity"/>
    <property type="evidence" value="ECO:0007669"/>
    <property type="project" value="TreeGrafter"/>
</dbReference>
<dbReference type="GO" id="GO:0031297">
    <property type="term" value="P:replication fork processing"/>
    <property type="evidence" value="ECO:0007669"/>
    <property type="project" value="TreeGrafter"/>
</dbReference>
<dbReference type="EMBL" id="GL439972">
    <property type="protein sequence ID" value="EFN66475.1"/>
    <property type="molecule type" value="Genomic_DNA"/>
</dbReference>
<dbReference type="GO" id="GO:0000793">
    <property type="term" value="C:condensed chromosome"/>
    <property type="evidence" value="ECO:0007669"/>
    <property type="project" value="TreeGrafter"/>
</dbReference>
<sequence>KNEHFRNILLFYFRKGKNAAQAAKKLRDVYGEETLKERQCRNWFDKFRSGDFSLKDEQRSGRPMNADDEQIKAIIELDRHVTEREIGEKLKIPKST</sequence>
<dbReference type="GO" id="GO:0035861">
    <property type="term" value="C:site of double-strand break"/>
    <property type="evidence" value="ECO:0007669"/>
    <property type="project" value="TreeGrafter"/>
</dbReference>
<dbReference type="GO" id="GO:0044547">
    <property type="term" value="F:DNA topoisomerase binding"/>
    <property type="evidence" value="ECO:0007669"/>
    <property type="project" value="TreeGrafter"/>
</dbReference>
<dbReference type="GO" id="GO:0005634">
    <property type="term" value="C:nucleus"/>
    <property type="evidence" value="ECO:0007669"/>
    <property type="project" value="TreeGrafter"/>
</dbReference>
<evidence type="ECO:0000313" key="2">
    <source>
        <dbReference type="EMBL" id="EFN66475.1"/>
    </source>
</evidence>
<dbReference type="PANTHER" id="PTHR46060:SF2">
    <property type="entry name" value="HISTONE-LYSINE N-METHYLTRANSFERASE SETMAR"/>
    <property type="match status" value="1"/>
</dbReference>
<evidence type="ECO:0000259" key="1">
    <source>
        <dbReference type="Pfam" id="PF17906"/>
    </source>
</evidence>
<dbReference type="InterPro" id="IPR041426">
    <property type="entry name" value="Mos1_HTH"/>
</dbReference>
<feature type="domain" description="Mos1 transposase HTH" evidence="1">
    <location>
        <begin position="3"/>
        <end position="51"/>
    </location>
</feature>
<dbReference type="OMA" id="SKCATHF"/>
<accession>E2AJF4</accession>
<dbReference type="GO" id="GO:0046975">
    <property type="term" value="F:histone H3K36 methyltransferase activity"/>
    <property type="evidence" value="ECO:0007669"/>
    <property type="project" value="TreeGrafter"/>
</dbReference>
<dbReference type="Pfam" id="PF17906">
    <property type="entry name" value="HTH_48"/>
    <property type="match status" value="1"/>
</dbReference>
<dbReference type="GO" id="GO:0003690">
    <property type="term" value="F:double-stranded DNA binding"/>
    <property type="evidence" value="ECO:0007669"/>
    <property type="project" value="TreeGrafter"/>
</dbReference>